<evidence type="ECO:0000256" key="1">
    <source>
        <dbReference type="ARBA" id="ARBA00022729"/>
    </source>
</evidence>
<dbReference type="OrthoDB" id="5918597at2759"/>
<dbReference type="GO" id="GO:0004252">
    <property type="term" value="F:serine-type endopeptidase activity"/>
    <property type="evidence" value="ECO:0007669"/>
    <property type="project" value="InterPro"/>
</dbReference>
<feature type="region of interest" description="Disordered" evidence="5">
    <location>
        <begin position="162"/>
        <end position="182"/>
    </location>
</feature>
<keyword evidence="1" id="KW-0732">Signal</keyword>
<dbReference type="FunFam" id="2.40.10.10:FF:000028">
    <property type="entry name" value="Serine protease easter"/>
    <property type="match status" value="1"/>
</dbReference>
<name>A0A3S3P895_9ACAR</name>
<evidence type="ECO:0000313" key="8">
    <source>
        <dbReference type="Proteomes" id="UP000285301"/>
    </source>
</evidence>
<dbReference type="SUPFAM" id="SSF50494">
    <property type="entry name" value="Trypsin-like serine proteases"/>
    <property type="match status" value="1"/>
</dbReference>
<evidence type="ECO:0000256" key="5">
    <source>
        <dbReference type="SAM" id="MobiDB-lite"/>
    </source>
</evidence>
<dbReference type="PROSITE" id="PS50240">
    <property type="entry name" value="TRYPSIN_DOM"/>
    <property type="match status" value="1"/>
</dbReference>
<dbReference type="PRINTS" id="PR00722">
    <property type="entry name" value="CHYMOTRYPSIN"/>
</dbReference>
<gene>
    <name evidence="7" type="ORF">B4U79_05990</name>
</gene>
<dbReference type="SMART" id="SM00020">
    <property type="entry name" value="Tryp_SPc"/>
    <property type="match status" value="1"/>
</dbReference>
<dbReference type="STRING" id="1965070.A0A3S3P895"/>
<dbReference type="Gene3D" id="2.40.10.10">
    <property type="entry name" value="Trypsin-like serine proteases"/>
    <property type="match status" value="2"/>
</dbReference>
<dbReference type="InterPro" id="IPR009003">
    <property type="entry name" value="Peptidase_S1_PA"/>
</dbReference>
<keyword evidence="3" id="KW-0325">Glycoprotein</keyword>
<accession>A0A3S3P895</accession>
<dbReference type="InterPro" id="IPR001314">
    <property type="entry name" value="Peptidase_S1A"/>
</dbReference>
<dbReference type="SMART" id="SM00680">
    <property type="entry name" value="CLIP"/>
    <property type="match status" value="1"/>
</dbReference>
<dbReference type="GO" id="GO:0006508">
    <property type="term" value="P:proteolysis"/>
    <property type="evidence" value="ECO:0007669"/>
    <property type="project" value="InterPro"/>
</dbReference>
<evidence type="ECO:0000259" key="6">
    <source>
        <dbReference type="PROSITE" id="PS50240"/>
    </source>
</evidence>
<proteinExistence type="inferred from homology"/>
<dbReference type="Proteomes" id="UP000285301">
    <property type="component" value="Unassembled WGS sequence"/>
</dbReference>
<keyword evidence="2" id="KW-1015">Disulfide bond</keyword>
<dbReference type="InterPro" id="IPR043504">
    <property type="entry name" value="Peptidase_S1_PA_chymotrypsin"/>
</dbReference>
<dbReference type="CDD" id="cd00190">
    <property type="entry name" value="Tryp_SPc"/>
    <property type="match status" value="1"/>
</dbReference>
<dbReference type="InterPro" id="IPR001254">
    <property type="entry name" value="Trypsin_dom"/>
</dbReference>
<organism evidence="7 8">
    <name type="scientific">Dinothrombium tinctorium</name>
    <dbReference type="NCBI Taxonomy" id="1965070"/>
    <lineage>
        <taxon>Eukaryota</taxon>
        <taxon>Metazoa</taxon>
        <taxon>Ecdysozoa</taxon>
        <taxon>Arthropoda</taxon>
        <taxon>Chelicerata</taxon>
        <taxon>Arachnida</taxon>
        <taxon>Acari</taxon>
        <taxon>Acariformes</taxon>
        <taxon>Trombidiformes</taxon>
        <taxon>Prostigmata</taxon>
        <taxon>Anystina</taxon>
        <taxon>Parasitengona</taxon>
        <taxon>Trombidioidea</taxon>
        <taxon>Trombidiidae</taxon>
        <taxon>Dinothrombium</taxon>
    </lineage>
</organism>
<sequence>HYRRRGAKPSLLDIKHGSRGVGIGLGPLRLNINLPEGKPKEDHQDYKNEEPPTLTPEKIAAIKKLKEDYEFVQNEKAGNSPQRVLYYQPNAPFAKYKRCLTPLREPGRCQLVQHCPLRNVIYDYDSFIAYSCHIGESYVGICCPEKSQEEEDRYYIPTIPTTQRSRYKPPTPTPTPMPERIKRPKLPLSEFNEFNPYPERSSVAKTQIQTNGYGWQAALLRAKNPEVDQYCGGALITERHVITAAHCLRNMKEDDVTVRLGAYEFESEPKVSPNDFAVEQIIRHKDYNKTTQKNDIAILVLNRQVKLTNKIHPICLPAENRDYTGKYATVVGWGALEYEEKDLLQGDSGGPLMLQASNSRYVLIGVVSWGIRCGDPAFPGIYTRVDKYIDWIKKTVEK</sequence>
<dbReference type="PROSITE" id="PS00134">
    <property type="entry name" value="TRYPSIN_HIS"/>
    <property type="match status" value="1"/>
</dbReference>
<dbReference type="AlphaFoldDB" id="A0A3S3P895"/>
<dbReference type="InterPro" id="IPR018114">
    <property type="entry name" value="TRYPSIN_HIS"/>
</dbReference>
<evidence type="ECO:0000256" key="2">
    <source>
        <dbReference type="ARBA" id="ARBA00023157"/>
    </source>
</evidence>
<feature type="non-terminal residue" evidence="7">
    <location>
        <position position="1"/>
    </location>
</feature>
<comment type="similarity">
    <text evidence="4">Belongs to the peptidase S1 family. CLIP subfamily.</text>
</comment>
<evidence type="ECO:0000256" key="3">
    <source>
        <dbReference type="ARBA" id="ARBA00023180"/>
    </source>
</evidence>
<dbReference type="EMBL" id="NCKU01000120">
    <property type="protein sequence ID" value="RWS17095.1"/>
    <property type="molecule type" value="Genomic_DNA"/>
</dbReference>
<dbReference type="PANTHER" id="PTHR24256">
    <property type="entry name" value="TRYPTASE-RELATED"/>
    <property type="match status" value="1"/>
</dbReference>
<dbReference type="Pfam" id="PF00089">
    <property type="entry name" value="Trypsin"/>
    <property type="match status" value="2"/>
</dbReference>
<evidence type="ECO:0000256" key="4">
    <source>
        <dbReference type="ARBA" id="ARBA00024195"/>
    </source>
</evidence>
<evidence type="ECO:0000313" key="7">
    <source>
        <dbReference type="EMBL" id="RWS17095.1"/>
    </source>
</evidence>
<feature type="domain" description="Peptidase S1" evidence="6">
    <location>
        <begin position="202"/>
        <end position="397"/>
    </location>
</feature>
<dbReference type="InterPro" id="IPR022700">
    <property type="entry name" value="CLIP"/>
</dbReference>
<protein>
    <recommendedName>
        <fullName evidence="6">Peptidase S1 domain-containing protein</fullName>
    </recommendedName>
</protein>
<dbReference type="InterPro" id="IPR051487">
    <property type="entry name" value="Ser/Thr_Proteases_Immune/Dev"/>
</dbReference>
<comment type="caution">
    <text evidence="7">The sequence shown here is derived from an EMBL/GenBank/DDBJ whole genome shotgun (WGS) entry which is preliminary data.</text>
</comment>
<keyword evidence="8" id="KW-1185">Reference proteome</keyword>
<reference evidence="7 8" key="1">
    <citation type="journal article" date="2018" name="Gigascience">
        <title>Genomes of trombidid mites reveal novel predicted allergens and laterally-transferred genes associated with secondary metabolism.</title>
        <authorList>
            <person name="Dong X."/>
            <person name="Chaisiri K."/>
            <person name="Xia D."/>
            <person name="Armstrong S.D."/>
            <person name="Fang Y."/>
            <person name="Donnelly M.J."/>
            <person name="Kadowaki T."/>
            <person name="McGarry J.W."/>
            <person name="Darby A.C."/>
            <person name="Makepeace B.L."/>
        </authorList>
    </citation>
    <scope>NUCLEOTIDE SEQUENCE [LARGE SCALE GENOMIC DNA]</scope>
    <source>
        <strain evidence="7">UoL-WK</strain>
    </source>
</reference>